<dbReference type="InterPro" id="IPR051172">
    <property type="entry name" value="Chlamydia_OmcB"/>
</dbReference>
<dbReference type="CDD" id="cd07185">
    <property type="entry name" value="OmpA_C-like"/>
    <property type="match status" value="1"/>
</dbReference>
<dbReference type="EMBL" id="OCND01000003">
    <property type="protein sequence ID" value="SOD54048.1"/>
    <property type="molecule type" value="Genomic_DNA"/>
</dbReference>
<dbReference type="GO" id="GO:0016020">
    <property type="term" value="C:membrane"/>
    <property type="evidence" value="ECO:0007669"/>
    <property type="project" value="UniProtKB-SubCell"/>
</dbReference>
<protein>
    <submittedName>
        <fullName evidence="5">Conserved repeat domain-containing protein/fimbrial isopeptide formation D2 domain-containing protein</fullName>
    </submittedName>
</protein>
<sequence>MNSTSQHQVAQSNRPGIFPFVLAALAAVGTLVGVPALAQSSVTNVARIANPSGVPCVDADTNPNCERTDNAVVDITPLPIISSSKAAAPASDATVNPGDTITYTVSTTVADGSTTADFQLIDTASAGLTLGTITTQAPEFGGSCAVSGQTLTCALPSGTAVGTYDVSYTATVNANATGTVDNQVAISGGGDPDPLCDPCSTQHTIIPAAVTRAKTSNPASGSSVEVGDTITYTLTLTVAGSATTQLEALQDTLGTGLSFGSIVSQSAEFAGSCAGSGQALTCSLPSGTLPGVYEVVYTATVAAGATGSLSNTVNDCAAIGDTCGTSHEVSAVTVAKSASPADGASVEAGDTVTYTLTYTVTGGASTEAKTANDQLGAGLTFGAVGAISDPAQLSCTGGSPMACTLATGAPAGTYTVEYTATVDANASGSVSNTVTGVDCATAGGCETTHDVSSVTVAKSANPASGASVEAGDTITYTLTYTVTGGASTEAKTANDQLGAGLTFGAIGTISDPTQLSCTGSSPMACTLAAGAPAGSYTVQYTATVDAGAAGNVSNTVTGVDCATAGGCETSHEVSAVTVAKSASPATGASVEAGDTITYTLTFDVTGGASTEAKTANDQLGAGLTFSAVGAISDPTQLSCTGGSPMACTLSAGAPAGSYTVQYTATVDAGATGTVTNSVSGVDCATTGGCTTSHELSSVTVAKSASPATGTSVEAGDTITYTLTFDVTGGVSTEAKTANDQLGTGLTFGAVGAISDPAQLSCTGGSPMTCTLAQGAPAGTYTVQYTATVDAGATGTVTNTVSGVDCATVGACTTTHELSSVTVAKSASPATGASVEAGDTITYTLTYTVSGGASTEAKTANDQLGAGLSFGAVGAISDPGRLSCTGGSPMACTLAAGAPAGTYTVQYTATVDAGATGSVTNTVTGVDCATAGGCETSHNLSSVTVAKSANPANGASVEAGDTITYTLTYNVTGGPSPVAKTATDQLGAGLSFGALGAISDPGQLSCTGGSPMACTLAAGAPAGTYTVQYTATVDANATGIVTNTVSGVDCATAGGCTTTHVLSAVTVAKSANPANGTSVEAGETIGYTLTFTVLDAASSEAKTATDQLGAGLTFGSVGAISDPGQLSCTGGSPMACTLAAGAPAGTYTVQYTATVDASAAGSLTNTVSGVTCATTDGCTTSHDVSAVTVAKSASPASGASVEAGDTITYTLTYNVTGGASAEAKTANDQLGTGLTFGAVGAISDPGQLSCTGASPMACTLAAGAPVGTYTVQYTATVDAGATGSVTNTVSGVDCTTAGGCTTAHDLSSVTVAKSASPASGASVEAGDTITYTLTYTVTGGPSSEAKIANDQLGAGLTFGAVGTISDPGQLSCTGASPMVCTLAQGAPAGSYTVQYTATVDAGATGSVTNTVSGVDCATAGGCTTSHDVSAVTVAKSANPANGTSVEAGDTITYMLTYTVTGGSSPEAKTANDQLGAGLTFGAVGAISDPGQLSCAGGSPMACTLAAGAPAGTYTVEYTATVNAGATGALTNTVSGVTCASAGACTTSHDVSTVTVAKSASPASGASVEAGDTITYTLTYTVTGGASTEAKTANDQLGTGLTFGAIGSISDASRLSCTGASPLVCTLAAGAPAGSYTVQYTATVDAGASGAVTNTVTGVPCTTASGCTTTHDLSSVTVAKSASPATGTSVEAGDTITYTLTYTVTGGASTEAKTANDQLGAGLVFGAVGAISDASRLNCTGSSPMTCTLATGAPAGTYTVQYTATVGADASGAVTNTVGGIDCATAGGCTTSHDISAVTVAKTANPASGTSVEAGDTITYTLTYTVIGGASTEAKTANDQLGAGLTFGAVGAISDPSQLSCTDGSPMACTLAAGAPAGTYTVEYTATVNADATGALTNTVSGVTCAATGSCTTSHDVSTVTVQKTAAPANGSSVEAGDTITYTLTYTVVGGATTEAKTASDQLGAGLTFGAIGTISDASRLSCTGASPLVCTLAAGTPAGTYTVEYTATVNADATGAVTNTVTGVPCAAADGCTTSHDISAVTVAKSANPASGASVEAGDTITYTLTYTVTGGASSEPKPATDQLGAGLTFGAVGTISDAGQLSCTGSVPMVCTLAQGAPAGTYTVEYTAIVNPDAAGTVTNTVSGVDCASADGCTTSHDVSTITVQKSANPASGTPVTAGETITYTLTFVVDGGASTEAKVASDQLGAGLTFGAIGAVSDASQLSCAGASPMTCTLAAGAPAGTYTAEYTATVDMAAVGTVTNTVSGIACATTDGCTTSHDLRASVAVIKTSLPDVGTEVSVGDTLQYTLTATVEHGTTDNEVRLTDTPGAGLTIGALPAGCAAGTGQIVCTLPAGTVPGTYTFVYDATIDASANGSVANVVVATHNSSSIEVTCASCNTQHVVVERPSLRVAKTSSVREARIGDLVRYTVTVENVGATNANNVSLLDTPPAGFTYVEGSLSVVDGDNAATTSGQNPIRFDGLDIAAGQSATLVYLMRVGAGVRPGVHVNQAQAVSSTGTPISNIATAELTLASDPLIDDSLIFGTVFNDRDGDGWQDNAALTGVRVQGGFAAGAYVPNSTSIDRGHGAQPLSDASAPLLHGVDVGAIAARQSEADPVEAHQVVISQRLAEPSFTDDFVLTSDQGVTVRMDADGRTTVQKSGEAAKGLNAAAPTVERRIAQGEGGFVVDYVISNDGIDERGLPGVRIASVEGLLIETDQFGRYHLVGIPGGAASRGRNFILKVDPATLPGGTQMTTDNPLIRRITPGLPVRFDFGAKIPVEEIPGGTRQIDLELGEVIFAPGSAEVHEAYLPVIASITAKLDEYRGGDVVISVDGDGDALAFDRAAAVKAALMQRLPTELVPAVSVSVRTDASDPATRVAGLDGQGALLGTVLFDTDRSDIRPEFAPLLDRIAAYLEQAGGGTVSIVGHADLRASDAYNLALGMRRARAVYEALAARLSPEVRSRVRVEPARNPASTAADSQ</sequence>
<gene>
    <name evidence="5" type="ORF">SAMN06296416_10361</name>
</gene>
<dbReference type="PANTHER" id="PTHR34819">
    <property type="entry name" value="LARGE CYSTEINE-RICH PERIPLASMIC PROTEIN OMCB"/>
    <property type="match status" value="1"/>
</dbReference>
<proteinExistence type="predicted"/>
<dbReference type="InterPro" id="IPR047589">
    <property type="entry name" value="DUF11_rpt"/>
</dbReference>
<evidence type="ECO:0000313" key="5">
    <source>
        <dbReference type="EMBL" id="SOD54048.1"/>
    </source>
</evidence>
<dbReference type="PRINTS" id="PR01021">
    <property type="entry name" value="OMPADOMAIN"/>
</dbReference>
<keyword evidence="2 3" id="KW-0472">Membrane</keyword>
<dbReference type="InterPro" id="IPR006665">
    <property type="entry name" value="OmpA-like"/>
</dbReference>
<dbReference type="InterPro" id="IPR026466">
    <property type="entry name" value="Fim_isopep_form_D2_dom"/>
</dbReference>
<name>A0A286D5X2_9GAMM</name>
<dbReference type="PANTHER" id="PTHR34819:SF3">
    <property type="entry name" value="CELL SURFACE PROTEIN"/>
    <property type="match status" value="1"/>
</dbReference>
<reference evidence="5 6" key="1">
    <citation type="submission" date="2017-09" db="EMBL/GenBank/DDBJ databases">
        <authorList>
            <person name="Ehlers B."/>
            <person name="Leendertz F.H."/>
        </authorList>
    </citation>
    <scope>NUCLEOTIDE SEQUENCE [LARGE SCALE GENOMIC DNA]</scope>
    <source>
        <strain evidence="5 6">CGMCC 1.10978</strain>
    </source>
</reference>
<dbReference type="Pfam" id="PF01345">
    <property type="entry name" value="DUF11"/>
    <property type="match status" value="3"/>
</dbReference>
<organism evidence="5 6">
    <name type="scientific">Pseudoxanthomonas wuyuanensis</name>
    <dbReference type="NCBI Taxonomy" id="1073196"/>
    <lineage>
        <taxon>Bacteria</taxon>
        <taxon>Pseudomonadati</taxon>
        <taxon>Pseudomonadota</taxon>
        <taxon>Gammaproteobacteria</taxon>
        <taxon>Lysobacterales</taxon>
        <taxon>Lysobacteraceae</taxon>
        <taxon>Pseudoxanthomonas</taxon>
    </lineage>
</organism>
<comment type="subcellular location">
    <subcellularLocation>
        <location evidence="1">Membrane</location>
    </subcellularLocation>
</comment>
<dbReference type="NCBIfam" id="TIGR04226">
    <property type="entry name" value="RrgB_K2N_iso_D2"/>
    <property type="match status" value="2"/>
</dbReference>
<dbReference type="Gene3D" id="3.30.1330.60">
    <property type="entry name" value="OmpA-like domain"/>
    <property type="match status" value="1"/>
</dbReference>
<accession>A0A286D5X2</accession>
<keyword evidence="6" id="KW-1185">Reference proteome</keyword>
<dbReference type="InterPro" id="IPR001434">
    <property type="entry name" value="OmcB-like_DUF11"/>
</dbReference>
<dbReference type="SUPFAM" id="SSF103088">
    <property type="entry name" value="OmpA-like"/>
    <property type="match status" value="1"/>
</dbReference>
<evidence type="ECO:0000256" key="2">
    <source>
        <dbReference type="ARBA" id="ARBA00023136"/>
    </source>
</evidence>
<dbReference type="Proteomes" id="UP000219374">
    <property type="component" value="Unassembled WGS sequence"/>
</dbReference>
<dbReference type="RefSeq" id="WP_176520178.1">
    <property type="nucleotide sequence ID" value="NZ_OCND01000003.1"/>
</dbReference>
<dbReference type="Gene3D" id="2.60.40.740">
    <property type="match status" value="3"/>
</dbReference>
<evidence type="ECO:0000313" key="6">
    <source>
        <dbReference type="Proteomes" id="UP000219374"/>
    </source>
</evidence>
<feature type="domain" description="OmpA-like" evidence="4">
    <location>
        <begin position="2880"/>
        <end position="2981"/>
    </location>
</feature>
<dbReference type="NCBIfam" id="TIGR01451">
    <property type="entry name" value="B_ant_repeat"/>
    <property type="match status" value="1"/>
</dbReference>
<evidence type="ECO:0000256" key="1">
    <source>
        <dbReference type="ARBA" id="ARBA00004370"/>
    </source>
</evidence>
<evidence type="ECO:0000256" key="3">
    <source>
        <dbReference type="PROSITE-ProRule" id="PRU00473"/>
    </source>
</evidence>
<evidence type="ECO:0000259" key="4">
    <source>
        <dbReference type="PROSITE" id="PS51123"/>
    </source>
</evidence>
<dbReference type="PROSITE" id="PS51123">
    <property type="entry name" value="OMPA_2"/>
    <property type="match status" value="1"/>
</dbReference>
<dbReference type="Pfam" id="PF00691">
    <property type="entry name" value="OmpA"/>
    <property type="match status" value="1"/>
</dbReference>
<dbReference type="InterPro" id="IPR006664">
    <property type="entry name" value="OMP_bac"/>
</dbReference>
<dbReference type="InterPro" id="IPR036737">
    <property type="entry name" value="OmpA-like_sf"/>
</dbReference>